<keyword evidence="8" id="KW-0326">Glycosidase</keyword>
<protein>
    <recommendedName>
        <fullName evidence="3">beta-glucosidase</fullName>
        <ecNumber evidence="3">3.2.1.21</ecNumber>
    </recommendedName>
</protein>
<proteinExistence type="inferred from homology"/>
<evidence type="ECO:0000256" key="9">
    <source>
        <dbReference type="ARBA" id="ARBA00023326"/>
    </source>
</evidence>
<gene>
    <name evidence="12" type="primary">bglX</name>
    <name evidence="12" type="ORF">O9K51_01355</name>
</gene>
<evidence type="ECO:0000256" key="7">
    <source>
        <dbReference type="ARBA" id="ARBA00023277"/>
    </source>
</evidence>
<keyword evidence="13" id="KW-1185">Reference proteome</keyword>
<feature type="domain" description="Glycoside hydrolase family 3 N-terminal" evidence="10">
    <location>
        <begin position="83"/>
        <end position="431"/>
    </location>
</feature>
<organism evidence="12 13">
    <name type="scientific">Purpureocillium lavendulum</name>
    <dbReference type="NCBI Taxonomy" id="1247861"/>
    <lineage>
        <taxon>Eukaryota</taxon>
        <taxon>Fungi</taxon>
        <taxon>Dikarya</taxon>
        <taxon>Ascomycota</taxon>
        <taxon>Pezizomycotina</taxon>
        <taxon>Sordariomycetes</taxon>
        <taxon>Hypocreomycetidae</taxon>
        <taxon>Hypocreales</taxon>
        <taxon>Ophiocordycipitaceae</taxon>
        <taxon>Purpureocillium</taxon>
    </lineage>
</organism>
<evidence type="ECO:0000256" key="3">
    <source>
        <dbReference type="ARBA" id="ARBA00012744"/>
    </source>
</evidence>
<keyword evidence="6" id="KW-0325">Glycoprotein</keyword>
<evidence type="ECO:0000256" key="2">
    <source>
        <dbReference type="ARBA" id="ARBA00005336"/>
    </source>
</evidence>
<dbReference type="SUPFAM" id="SSF51445">
    <property type="entry name" value="(Trans)glycosidases"/>
    <property type="match status" value="1"/>
</dbReference>
<dbReference type="Pfam" id="PF01915">
    <property type="entry name" value="Glyco_hydro_3_C"/>
    <property type="match status" value="1"/>
</dbReference>
<sequence>MISDAITKTGASTQFQVFPLKLHAALLPQLSTMLYSIIVSLGWGASALASPWSLVPRDKNPLYRNASACVDDRVEDLLSRMSLEDKVGQMFQQMLRIGENYTVDQGSPGNWNSTKAMVLDKRMKHFNLVGTVDDARRGAEWYNQVQKMAVEDGLGIPITLSSDPRHGFGLTVGASLAPGIFSQWPETLGLAALRDPVLVRTFANIVREEYVSVGIRAALHPQVDIATEPRWARVYGTWGEDAHLTAELITEYIKGLQRDEIGPRSVTTVTKHFPGGGAAQGGEDSHFTEGQNATYPGNNLEYHLISFKAAFKAGARQIMPYYSRPVGTDFNSVGFSFNKEIVTNLLKDELGFKGIVVTDWGLVTDGKLGKFPWPARAWGVQDATEGERATMIIEAGCDQFGGEERPELVVDLVKSGRISEKRIDESVRKLLKEKFLLGLFENPYVDPDEAERIAGNAYFRNLGEETQRRAYTLLSNKDDVLPLKLASGSKVFCEGFNTTKLEARGYKLAENPEEADFALLRLKPPYDPRNGTIVGAFGQRTGTLEYFPEEKKRQAAIYAAVPTVAEIFVDRPIAIPEVVEQTRAVLASFGSSDDAFLDVVFGDAAPEGKLPFDMLRSDEAALEQMEDVPFDTRDPVFKFGHGLRYKSACEASKGHSCQ</sequence>
<dbReference type="PANTHER" id="PTHR30620">
    <property type="entry name" value="PERIPLASMIC BETA-GLUCOSIDASE-RELATED"/>
    <property type="match status" value="1"/>
</dbReference>
<dbReference type="EMBL" id="JAQHRD010000001">
    <property type="protein sequence ID" value="KAJ6446582.1"/>
    <property type="molecule type" value="Genomic_DNA"/>
</dbReference>
<dbReference type="Proteomes" id="UP001163105">
    <property type="component" value="Unassembled WGS sequence"/>
</dbReference>
<dbReference type="InterPro" id="IPR051915">
    <property type="entry name" value="Cellulose_Degrad_GH3"/>
</dbReference>
<dbReference type="EC" id="3.2.1.21" evidence="3"/>
<keyword evidence="5" id="KW-0378">Hydrolase</keyword>
<dbReference type="Gene3D" id="3.20.20.300">
    <property type="entry name" value="Glycoside hydrolase, family 3, N-terminal domain"/>
    <property type="match status" value="1"/>
</dbReference>
<evidence type="ECO:0000256" key="8">
    <source>
        <dbReference type="ARBA" id="ARBA00023295"/>
    </source>
</evidence>
<dbReference type="GO" id="GO:0008422">
    <property type="term" value="F:beta-glucosidase activity"/>
    <property type="evidence" value="ECO:0007669"/>
    <property type="project" value="UniProtKB-EC"/>
</dbReference>
<accession>A0AB34G768</accession>
<keyword evidence="9" id="KW-0624">Polysaccharide degradation</keyword>
<dbReference type="PANTHER" id="PTHR30620:SF16">
    <property type="entry name" value="LYSOSOMAL BETA GLUCOSIDASE"/>
    <property type="match status" value="1"/>
</dbReference>
<feature type="domain" description="Glycoside hydrolase family 3 C-terminal" evidence="11">
    <location>
        <begin position="557"/>
        <end position="645"/>
    </location>
</feature>
<dbReference type="Gene3D" id="3.40.50.1700">
    <property type="entry name" value="Glycoside hydrolase family 3 C-terminal domain"/>
    <property type="match status" value="1"/>
</dbReference>
<dbReference type="AlphaFoldDB" id="A0AB34G768"/>
<dbReference type="GO" id="GO:0009251">
    <property type="term" value="P:glucan catabolic process"/>
    <property type="evidence" value="ECO:0007669"/>
    <property type="project" value="TreeGrafter"/>
</dbReference>
<dbReference type="InterPro" id="IPR001764">
    <property type="entry name" value="Glyco_hydro_3_N"/>
</dbReference>
<dbReference type="InterPro" id="IPR036962">
    <property type="entry name" value="Glyco_hydro_3_N_sf"/>
</dbReference>
<comment type="catalytic activity">
    <reaction evidence="1">
        <text>Hydrolysis of terminal, non-reducing beta-D-glucosyl residues with release of beta-D-glucose.</text>
        <dbReference type="EC" id="3.2.1.21"/>
    </reaction>
</comment>
<evidence type="ECO:0000256" key="1">
    <source>
        <dbReference type="ARBA" id="ARBA00000448"/>
    </source>
</evidence>
<dbReference type="SUPFAM" id="SSF52279">
    <property type="entry name" value="Beta-D-glucan exohydrolase, C-terminal domain"/>
    <property type="match status" value="1"/>
</dbReference>
<dbReference type="InterPro" id="IPR002772">
    <property type="entry name" value="Glyco_hydro_3_C"/>
</dbReference>
<evidence type="ECO:0000313" key="12">
    <source>
        <dbReference type="EMBL" id="KAJ6446582.1"/>
    </source>
</evidence>
<evidence type="ECO:0000256" key="6">
    <source>
        <dbReference type="ARBA" id="ARBA00023180"/>
    </source>
</evidence>
<dbReference type="PRINTS" id="PR00133">
    <property type="entry name" value="GLHYDRLASE3"/>
</dbReference>
<evidence type="ECO:0000256" key="4">
    <source>
        <dbReference type="ARBA" id="ARBA00022729"/>
    </source>
</evidence>
<reference evidence="12" key="1">
    <citation type="submission" date="2023-01" db="EMBL/GenBank/DDBJ databases">
        <title>The growth and conidiation of Purpureocillium lavendulum are regulated by nitrogen source and histone H3K14 acetylation.</title>
        <authorList>
            <person name="Tang P."/>
            <person name="Han J."/>
            <person name="Zhang C."/>
            <person name="Tang P."/>
            <person name="Qi F."/>
            <person name="Zhang K."/>
            <person name="Liang L."/>
        </authorList>
    </citation>
    <scope>NUCLEOTIDE SEQUENCE</scope>
    <source>
        <strain evidence="12">YMF1.00683</strain>
    </source>
</reference>
<evidence type="ECO:0000259" key="11">
    <source>
        <dbReference type="Pfam" id="PF01915"/>
    </source>
</evidence>
<evidence type="ECO:0000259" key="10">
    <source>
        <dbReference type="Pfam" id="PF00933"/>
    </source>
</evidence>
<evidence type="ECO:0000313" key="13">
    <source>
        <dbReference type="Proteomes" id="UP001163105"/>
    </source>
</evidence>
<evidence type="ECO:0000256" key="5">
    <source>
        <dbReference type="ARBA" id="ARBA00022801"/>
    </source>
</evidence>
<comment type="similarity">
    <text evidence="2">Belongs to the glycosyl hydrolase 3 family.</text>
</comment>
<dbReference type="InterPro" id="IPR017853">
    <property type="entry name" value="GH"/>
</dbReference>
<dbReference type="InterPro" id="IPR036881">
    <property type="entry name" value="Glyco_hydro_3_C_sf"/>
</dbReference>
<keyword evidence="4" id="KW-0732">Signal</keyword>
<dbReference type="Pfam" id="PF00933">
    <property type="entry name" value="Glyco_hydro_3"/>
    <property type="match status" value="1"/>
</dbReference>
<keyword evidence="7" id="KW-0119">Carbohydrate metabolism</keyword>
<name>A0AB34G768_9HYPO</name>
<comment type="caution">
    <text evidence="12">The sequence shown here is derived from an EMBL/GenBank/DDBJ whole genome shotgun (WGS) entry which is preliminary data.</text>
</comment>